<dbReference type="KEGG" id="eus:EUTSA_v10001231mg"/>
<dbReference type="OMA" id="EANIKEH"/>
<proteinExistence type="predicted"/>
<evidence type="ECO:0000313" key="3">
    <source>
        <dbReference type="Proteomes" id="UP000030689"/>
    </source>
</evidence>
<evidence type="ECO:0000313" key="2">
    <source>
        <dbReference type="EMBL" id="ESQ39979.1"/>
    </source>
</evidence>
<organism evidence="2 3">
    <name type="scientific">Eutrema salsugineum</name>
    <name type="common">Saltwater cress</name>
    <name type="synonym">Sisymbrium salsugineum</name>
    <dbReference type="NCBI Taxonomy" id="72664"/>
    <lineage>
        <taxon>Eukaryota</taxon>
        <taxon>Viridiplantae</taxon>
        <taxon>Streptophyta</taxon>
        <taxon>Embryophyta</taxon>
        <taxon>Tracheophyta</taxon>
        <taxon>Spermatophyta</taxon>
        <taxon>Magnoliopsida</taxon>
        <taxon>eudicotyledons</taxon>
        <taxon>Gunneridae</taxon>
        <taxon>Pentapetalae</taxon>
        <taxon>rosids</taxon>
        <taxon>malvids</taxon>
        <taxon>Brassicales</taxon>
        <taxon>Brassicaceae</taxon>
        <taxon>Eutremeae</taxon>
        <taxon>Eutrema</taxon>
    </lineage>
</organism>
<dbReference type="OrthoDB" id="647720at2759"/>
<feature type="compositionally biased region" description="Basic and acidic residues" evidence="1">
    <location>
        <begin position="95"/>
        <end position="131"/>
    </location>
</feature>
<accession>V4L8M7</accession>
<name>V4L8M7_EUTSA</name>
<dbReference type="Gramene" id="ESQ39979">
    <property type="protein sequence ID" value="ESQ39979"/>
    <property type="gene ID" value="EUTSA_v10001231mg"/>
</dbReference>
<feature type="non-terminal residue" evidence="2">
    <location>
        <position position="1"/>
    </location>
</feature>
<dbReference type="EMBL" id="KI517465">
    <property type="protein sequence ID" value="ESQ39979.1"/>
    <property type="molecule type" value="Genomic_DNA"/>
</dbReference>
<sequence length="158" mass="17721">RYHRRRQMARSCSIWTPVLFSPSPVTGEPAKYSRRRVILATSVGSPQPLLEANIKEHKKLQVLDSNDVSRRKTMLYLAAGVLGGISFLHGETAEARVGRKENRRKALEKLRGKAKESEPKSGDNKKEKELDTEQLFPLLPSPLQQQALGPVVEANLLQ</sequence>
<dbReference type="Proteomes" id="UP000030689">
    <property type="component" value="Unassembled WGS sequence"/>
</dbReference>
<feature type="region of interest" description="Disordered" evidence="1">
    <location>
        <begin position="95"/>
        <end position="141"/>
    </location>
</feature>
<protein>
    <submittedName>
        <fullName evidence="2">Uncharacterized protein</fullName>
    </submittedName>
</protein>
<dbReference type="eggNOG" id="ENOG502SFAW">
    <property type="taxonomic scope" value="Eukaryota"/>
</dbReference>
<dbReference type="STRING" id="72664.V4L8M7"/>
<dbReference type="AlphaFoldDB" id="V4L8M7"/>
<gene>
    <name evidence="2" type="ORF">EUTSA_v10001231mg</name>
</gene>
<evidence type="ECO:0000256" key="1">
    <source>
        <dbReference type="SAM" id="MobiDB-lite"/>
    </source>
</evidence>
<reference evidence="2 3" key="1">
    <citation type="journal article" date="2013" name="Front. Plant Sci.">
        <title>The Reference Genome of the Halophytic Plant Eutrema salsugineum.</title>
        <authorList>
            <person name="Yang R."/>
            <person name="Jarvis D.E."/>
            <person name="Chen H."/>
            <person name="Beilstein M.A."/>
            <person name="Grimwood J."/>
            <person name="Jenkins J."/>
            <person name="Shu S."/>
            <person name="Prochnik S."/>
            <person name="Xin M."/>
            <person name="Ma C."/>
            <person name="Schmutz J."/>
            <person name="Wing R.A."/>
            <person name="Mitchell-Olds T."/>
            <person name="Schumaker K.S."/>
            <person name="Wang X."/>
        </authorList>
    </citation>
    <scope>NUCLEOTIDE SEQUENCE [LARGE SCALE GENOMIC DNA]</scope>
</reference>
<keyword evidence="3" id="KW-1185">Reference proteome</keyword>